<dbReference type="HAMAP" id="MF_00815">
    <property type="entry name" value="ATP_synth_gamma_bact"/>
    <property type="match status" value="1"/>
</dbReference>
<evidence type="ECO:0000256" key="10">
    <source>
        <dbReference type="HAMAP-Rule" id="MF_00815"/>
    </source>
</evidence>
<evidence type="ECO:0000313" key="12">
    <source>
        <dbReference type="Proteomes" id="UP000229600"/>
    </source>
</evidence>
<dbReference type="CDD" id="cd12151">
    <property type="entry name" value="F1-ATPase_gamma"/>
    <property type="match status" value="1"/>
</dbReference>
<dbReference type="Pfam" id="PF00231">
    <property type="entry name" value="ATP-synt"/>
    <property type="match status" value="1"/>
</dbReference>
<dbReference type="PANTHER" id="PTHR11693:SF22">
    <property type="entry name" value="ATP SYNTHASE SUBUNIT GAMMA, MITOCHONDRIAL"/>
    <property type="match status" value="1"/>
</dbReference>
<evidence type="ECO:0000256" key="9">
    <source>
        <dbReference type="ARBA" id="ARBA00023310"/>
    </source>
</evidence>
<evidence type="ECO:0000256" key="4">
    <source>
        <dbReference type="ARBA" id="ARBA00022448"/>
    </source>
</evidence>
<evidence type="ECO:0000256" key="1">
    <source>
        <dbReference type="ARBA" id="ARBA00003456"/>
    </source>
</evidence>
<evidence type="ECO:0000256" key="2">
    <source>
        <dbReference type="ARBA" id="ARBA00004170"/>
    </source>
</evidence>
<dbReference type="InterPro" id="IPR035968">
    <property type="entry name" value="ATP_synth_F1_ATPase_gsu"/>
</dbReference>
<dbReference type="Gene3D" id="1.10.287.80">
    <property type="entry name" value="ATP synthase, gamma subunit, helix hairpin domain"/>
    <property type="match status" value="2"/>
</dbReference>
<sequence>MAVSTKAINARIKSVKNTKKITKAMEMVSAAKMRRAVDAALSTRMYASLCLEILSHLARVDEPNFPLLEKRPVKNMLLIAISSNRGLCGSFNANVIKRCGVLLQDKQNLSKHRITNDFEIEPESDVKIDVLGIGKKSALIAKRNGLDLVAVFDKLSEKPTYEDVLPISNMVVDLFLKKKYEKIAVVYTHFGSTLVQTVKIRQLLPISEHDLEKTLQQLPKEMDESYKDPFPIENYLFEPDLETILNTIIPRLVEVQLFETILESAASEHSARMVAMKNASEAASDMIGSLTLTFNKARQAAITQEISEIAGGAAALE</sequence>
<dbReference type="GO" id="GO:0005886">
    <property type="term" value="C:plasma membrane"/>
    <property type="evidence" value="ECO:0007669"/>
    <property type="project" value="UniProtKB-SubCell"/>
</dbReference>
<comment type="subunit">
    <text evidence="10">F-type ATPases have 2 components, CF(1) - the catalytic core - and CF(0) - the membrane proton channel. CF(1) has five subunits: alpha(3), beta(3), gamma(1), delta(1), epsilon(1). CF(0) has three main subunits: a, b and c.</text>
</comment>
<evidence type="ECO:0000256" key="8">
    <source>
        <dbReference type="ARBA" id="ARBA00023196"/>
    </source>
</evidence>
<dbReference type="PROSITE" id="PS00153">
    <property type="entry name" value="ATPASE_GAMMA"/>
    <property type="match status" value="1"/>
</dbReference>
<evidence type="ECO:0000313" key="11">
    <source>
        <dbReference type="EMBL" id="PIR04141.1"/>
    </source>
</evidence>
<keyword evidence="10" id="KW-1003">Cell membrane</keyword>
<keyword evidence="4 10" id="KW-0813">Transport</keyword>
<evidence type="ECO:0000256" key="6">
    <source>
        <dbReference type="ARBA" id="ARBA00023065"/>
    </source>
</evidence>
<dbReference type="Gene3D" id="3.40.1380.10">
    <property type="match status" value="1"/>
</dbReference>
<proteinExistence type="inferred from homology"/>
<dbReference type="Proteomes" id="UP000229600">
    <property type="component" value="Unassembled WGS sequence"/>
</dbReference>
<keyword evidence="7 10" id="KW-0472">Membrane</keyword>
<organism evidence="11 12">
    <name type="scientific">Candidatus Magasanikbacteria bacterium CG11_big_fil_rev_8_21_14_0_20_39_34</name>
    <dbReference type="NCBI Taxonomy" id="1974653"/>
    <lineage>
        <taxon>Bacteria</taxon>
        <taxon>Candidatus Magasanikiibacteriota</taxon>
    </lineage>
</organism>
<keyword evidence="8 10" id="KW-0139">CF(1)</keyword>
<keyword evidence="5 10" id="KW-0375">Hydrogen ion transport</keyword>
<keyword evidence="9 10" id="KW-0066">ATP synthesis</keyword>
<gene>
    <name evidence="10 11" type="primary">atpG</name>
    <name evidence="11" type="ORF">COV59_03075</name>
</gene>
<evidence type="ECO:0000256" key="5">
    <source>
        <dbReference type="ARBA" id="ARBA00022781"/>
    </source>
</evidence>
<dbReference type="InterPro" id="IPR023632">
    <property type="entry name" value="ATP_synth_F1_gsu_CS"/>
</dbReference>
<comment type="subcellular location">
    <subcellularLocation>
        <location evidence="10">Cell membrane</location>
        <topology evidence="10">Peripheral membrane protein</topology>
    </subcellularLocation>
    <subcellularLocation>
        <location evidence="2">Membrane</location>
        <topology evidence="2">Peripheral membrane protein</topology>
    </subcellularLocation>
</comment>
<accession>A0A2H0N5H0</accession>
<dbReference type="AlphaFoldDB" id="A0A2H0N5H0"/>
<name>A0A2H0N5H0_9BACT</name>
<dbReference type="PRINTS" id="PR00126">
    <property type="entry name" value="ATPASEGAMMA"/>
</dbReference>
<dbReference type="EMBL" id="PCWN01000007">
    <property type="protein sequence ID" value="PIR04141.1"/>
    <property type="molecule type" value="Genomic_DNA"/>
</dbReference>
<dbReference type="InterPro" id="IPR000131">
    <property type="entry name" value="ATP_synth_F1_gsu"/>
</dbReference>
<comment type="similarity">
    <text evidence="3 10">Belongs to the ATPase gamma chain family.</text>
</comment>
<dbReference type="PANTHER" id="PTHR11693">
    <property type="entry name" value="ATP SYNTHASE GAMMA CHAIN"/>
    <property type="match status" value="1"/>
</dbReference>
<keyword evidence="6 10" id="KW-0406">Ion transport</keyword>
<protein>
    <recommendedName>
        <fullName evidence="10">ATP synthase gamma chain</fullName>
    </recommendedName>
    <alternativeName>
        <fullName evidence="10">ATP synthase F1 sector gamma subunit</fullName>
    </alternativeName>
    <alternativeName>
        <fullName evidence="10">F-ATPase gamma subunit</fullName>
    </alternativeName>
</protein>
<dbReference type="GO" id="GO:0005524">
    <property type="term" value="F:ATP binding"/>
    <property type="evidence" value="ECO:0007669"/>
    <property type="project" value="UniProtKB-UniRule"/>
</dbReference>
<evidence type="ECO:0000256" key="3">
    <source>
        <dbReference type="ARBA" id="ARBA00007681"/>
    </source>
</evidence>
<dbReference type="GO" id="GO:0045259">
    <property type="term" value="C:proton-transporting ATP synthase complex"/>
    <property type="evidence" value="ECO:0007669"/>
    <property type="project" value="UniProtKB-KW"/>
</dbReference>
<evidence type="ECO:0000256" key="7">
    <source>
        <dbReference type="ARBA" id="ARBA00023136"/>
    </source>
</evidence>
<comment type="caution">
    <text evidence="11">The sequence shown here is derived from an EMBL/GenBank/DDBJ whole genome shotgun (WGS) entry which is preliminary data.</text>
</comment>
<reference evidence="11 12" key="1">
    <citation type="submission" date="2017-09" db="EMBL/GenBank/DDBJ databases">
        <title>Depth-based differentiation of microbial function through sediment-hosted aquifers and enrichment of novel symbionts in the deep terrestrial subsurface.</title>
        <authorList>
            <person name="Probst A.J."/>
            <person name="Ladd B."/>
            <person name="Jarett J.K."/>
            <person name="Geller-Mcgrath D.E."/>
            <person name="Sieber C.M."/>
            <person name="Emerson J.B."/>
            <person name="Anantharaman K."/>
            <person name="Thomas B.C."/>
            <person name="Malmstrom R."/>
            <person name="Stieglmeier M."/>
            <person name="Klingl A."/>
            <person name="Woyke T."/>
            <person name="Ryan C.M."/>
            <person name="Banfield J.F."/>
        </authorList>
    </citation>
    <scope>NUCLEOTIDE SEQUENCE [LARGE SCALE GENOMIC DNA]</scope>
    <source>
        <strain evidence="11">CG11_big_fil_rev_8_21_14_0_20_39_34</strain>
    </source>
</reference>
<dbReference type="NCBIfam" id="TIGR01146">
    <property type="entry name" value="ATPsyn_F1gamma"/>
    <property type="match status" value="1"/>
</dbReference>
<dbReference type="SUPFAM" id="SSF52943">
    <property type="entry name" value="ATP synthase (F1-ATPase), gamma subunit"/>
    <property type="match status" value="1"/>
</dbReference>
<comment type="function">
    <text evidence="1 10">Produces ATP from ADP in the presence of a proton gradient across the membrane. The gamma chain is believed to be important in regulating ATPase activity and the flow of protons through the CF(0) complex.</text>
</comment>
<dbReference type="GO" id="GO:0046933">
    <property type="term" value="F:proton-transporting ATP synthase activity, rotational mechanism"/>
    <property type="evidence" value="ECO:0007669"/>
    <property type="project" value="UniProtKB-UniRule"/>
</dbReference>
<dbReference type="GO" id="GO:0042777">
    <property type="term" value="P:proton motive force-driven plasma membrane ATP synthesis"/>
    <property type="evidence" value="ECO:0007669"/>
    <property type="project" value="UniProtKB-UniRule"/>
</dbReference>